<evidence type="ECO:0000313" key="1">
    <source>
        <dbReference type="EMBL" id="VAX00224.1"/>
    </source>
</evidence>
<name>A0A3B1AK42_9ZZZZ</name>
<dbReference type="AlphaFoldDB" id="A0A3B1AK42"/>
<organism evidence="1">
    <name type="scientific">hydrothermal vent metagenome</name>
    <dbReference type="NCBI Taxonomy" id="652676"/>
    <lineage>
        <taxon>unclassified sequences</taxon>
        <taxon>metagenomes</taxon>
        <taxon>ecological metagenomes</taxon>
    </lineage>
</organism>
<gene>
    <name evidence="1" type="ORF">MNBD_GAMMA22-69</name>
</gene>
<accession>A0A3B1AK42</accession>
<dbReference type="EMBL" id="UOFS01000043">
    <property type="protein sequence ID" value="VAX00224.1"/>
    <property type="molecule type" value="Genomic_DNA"/>
</dbReference>
<proteinExistence type="predicted"/>
<protein>
    <submittedName>
        <fullName evidence="1">Uncharacterized protein</fullName>
    </submittedName>
</protein>
<reference evidence="1" key="1">
    <citation type="submission" date="2018-06" db="EMBL/GenBank/DDBJ databases">
        <authorList>
            <person name="Zhirakovskaya E."/>
        </authorList>
    </citation>
    <scope>NUCLEOTIDE SEQUENCE</scope>
</reference>
<sequence length="65" mass="7258">MSVFYFVTFVTNELQILKKLFETNDDTIIVPSLSGSLNALSTLISPVKQHESTSTLMLVTVLMHL</sequence>